<dbReference type="OrthoDB" id="6315735at2759"/>
<organism evidence="5">
    <name type="scientific">Echinostoma caproni</name>
    <dbReference type="NCBI Taxonomy" id="27848"/>
    <lineage>
        <taxon>Eukaryota</taxon>
        <taxon>Metazoa</taxon>
        <taxon>Spiralia</taxon>
        <taxon>Lophotrochozoa</taxon>
        <taxon>Platyhelminthes</taxon>
        <taxon>Trematoda</taxon>
        <taxon>Digenea</taxon>
        <taxon>Plagiorchiida</taxon>
        <taxon>Echinostomata</taxon>
        <taxon>Echinostomatoidea</taxon>
        <taxon>Echinostomatidae</taxon>
        <taxon>Echinostoma</taxon>
    </lineage>
</organism>
<dbReference type="InterPro" id="IPR001878">
    <property type="entry name" value="Znf_CCHC"/>
</dbReference>
<dbReference type="Gene3D" id="2.40.70.10">
    <property type="entry name" value="Acid Proteases"/>
    <property type="match status" value="1"/>
</dbReference>
<keyword evidence="1" id="KW-0863">Zinc-finger</keyword>
<dbReference type="PANTHER" id="PTHR46888">
    <property type="entry name" value="ZINC KNUCKLE DOMAINCONTAINING PROTEIN-RELATED"/>
    <property type="match status" value="1"/>
</dbReference>
<feature type="domain" description="CCHC-type" evidence="2">
    <location>
        <begin position="213"/>
        <end position="229"/>
    </location>
</feature>
<dbReference type="SMART" id="SM00343">
    <property type="entry name" value="ZnF_C2HC"/>
    <property type="match status" value="1"/>
</dbReference>
<dbReference type="InterPro" id="IPR036875">
    <property type="entry name" value="Znf_CCHC_sf"/>
</dbReference>
<name>A0A183BBE4_9TREM</name>
<evidence type="ECO:0000313" key="3">
    <source>
        <dbReference type="EMBL" id="VDP93801.1"/>
    </source>
</evidence>
<dbReference type="WBParaSite" id="ECPE_0001657201-mRNA-1">
    <property type="protein sequence ID" value="ECPE_0001657201-mRNA-1"/>
    <property type="gene ID" value="ECPE_0001657201"/>
</dbReference>
<gene>
    <name evidence="3" type="ORF">ECPE_LOCUS16529</name>
</gene>
<dbReference type="PROSITE" id="PS50158">
    <property type="entry name" value="ZF_CCHC"/>
    <property type="match status" value="1"/>
</dbReference>
<dbReference type="Proteomes" id="UP000272942">
    <property type="component" value="Unassembled WGS sequence"/>
</dbReference>
<reference evidence="5" key="1">
    <citation type="submission" date="2016-06" db="UniProtKB">
        <authorList>
            <consortium name="WormBaseParasite"/>
        </authorList>
    </citation>
    <scope>IDENTIFICATION</scope>
</reference>
<dbReference type="InterPro" id="IPR021109">
    <property type="entry name" value="Peptidase_aspartic_dom_sf"/>
</dbReference>
<reference evidence="3 4" key="2">
    <citation type="submission" date="2018-11" db="EMBL/GenBank/DDBJ databases">
        <authorList>
            <consortium name="Pathogen Informatics"/>
        </authorList>
    </citation>
    <scope>NUCLEOTIDE SEQUENCE [LARGE SCALE GENOMIC DNA]</scope>
    <source>
        <strain evidence="3 4">Egypt</strain>
    </source>
</reference>
<evidence type="ECO:0000259" key="2">
    <source>
        <dbReference type="PROSITE" id="PS50158"/>
    </source>
</evidence>
<evidence type="ECO:0000313" key="4">
    <source>
        <dbReference type="Proteomes" id="UP000272942"/>
    </source>
</evidence>
<sequence>MKLPWPNVFADGDVEKWIRDFELIASCNGIKGSAYMVTALGSLLTGRARAAYDLNLESNRALNYENLKSALVAEFSKEGDREKAMNRFYAAEYNRTEDPLAHYQYIKRQISLGLPEANNETRERLAKDRFIQSMPAQVKDKLRLALACGVNDAEGLISIVQACQNDDLVARVDAAETENKIEQIFKEIGRLKEELKGGLQGRRRSRAQVRPKRCFRCYGVGHLARFCPNQHIRPCFSVSNPTARGVPRLEVFILGRSKLAVIDTGAGISIMPRVEGVPVKPCNVSVRVVGGMSLGVLGKQCVSVRIGGVTVTHEMVLIEGVSKVIIGVHLLRRVGANIDFVGGKLLVGSEAQELRSGKQTYSLVSVVRKSTGLECPIPCVKQCVEKYS</sequence>
<dbReference type="Gene3D" id="4.10.60.10">
    <property type="entry name" value="Zinc finger, CCHC-type"/>
    <property type="match status" value="1"/>
</dbReference>
<keyword evidence="4" id="KW-1185">Reference proteome</keyword>
<dbReference type="SUPFAM" id="SSF50630">
    <property type="entry name" value="Acid proteases"/>
    <property type="match status" value="1"/>
</dbReference>
<protein>
    <submittedName>
        <fullName evidence="5">CCHC-type domain-containing protein</fullName>
    </submittedName>
</protein>
<dbReference type="AlphaFoldDB" id="A0A183BBE4"/>
<evidence type="ECO:0000256" key="1">
    <source>
        <dbReference type="PROSITE-ProRule" id="PRU00047"/>
    </source>
</evidence>
<evidence type="ECO:0000313" key="5">
    <source>
        <dbReference type="WBParaSite" id="ECPE_0001657201-mRNA-1"/>
    </source>
</evidence>
<accession>A0A183BBE4</accession>
<dbReference type="PANTHER" id="PTHR46888:SF1">
    <property type="entry name" value="RIBONUCLEASE H"/>
    <property type="match status" value="1"/>
</dbReference>
<dbReference type="GO" id="GO:0003676">
    <property type="term" value="F:nucleic acid binding"/>
    <property type="evidence" value="ECO:0007669"/>
    <property type="project" value="InterPro"/>
</dbReference>
<dbReference type="EMBL" id="UZAN01064733">
    <property type="protein sequence ID" value="VDP93801.1"/>
    <property type="molecule type" value="Genomic_DNA"/>
</dbReference>
<proteinExistence type="predicted"/>
<dbReference type="CDD" id="cd00303">
    <property type="entry name" value="retropepsin_like"/>
    <property type="match status" value="1"/>
</dbReference>
<dbReference type="GO" id="GO:0008270">
    <property type="term" value="F:zinc ion binding"/>
    <property type="evidence" value="ECO:0007669"/>
    <property type="project" value="UniProtKB-KW"/>
</dbReference>
<keyword evidence="1" id="KW-0862">Zinc</keyword>
<dbReference type="SUPFAM" id="SSF57756">
    <property type="entry name" value="Retrovirus zinc finger-like domains"/>
    <property type="match status" value="1"/>
</dbReference>
<keyword evidence="1" id="KW-0479">Metal-binding</keyword>